<dbReference type="PANTHER" id="PTHR38593">
    <property type="entry name" value="BLR2558 PROTEIN"/>
    <property type="match status" value="1"/>
</dbReference>
<dbReference type="Proteomes" id="UP001519363">
    <property type="component" value="Unassembled WGS sequence"/>
</dbReference>
<keyword evidence="2" id="KW-0472">Membrane</keyword>
<feature type="compositionally biased region" description="Low complexity" evidence="1">
    <location>
        <begin position="256"/>
        <end position="274"/>
    </location>
</feature>
<feature type="chain" id="PRO_5045559759" evidence="3">
    <location>
        <begin position="35"/>
        <end position="327"/>
    </location>
</feature>
<organism evidence="5 6">
    <name type="scientific">Crossiella equi</name>
    <dbReference type="NCBI Taxonomy" id="130796"/>
    <lineage>
        <taxon>Bacteria</taxon>
        <taxon>Bacillati</taxon>
        <taxon>Actinomycetota</taxon>
        <taxon>Actinomycetes</taxon>
        <taxon>Pseudonocardiales</taxon>
        <taxon>Pseudonocardiaceae</taxon>
        <taxon>Crossiella</taxon>
    </lineage>
</organism>
<evidence type="ECO:0000256" key="3">
    <source>
        <dbReference type="SAM" id="SignalP"/>
    </source>
</evidence>
<dbReference type="EMBL" id="JAGIOO010000001">
    <property type="protein sequence ID" value="MBP2472804.1"/>
    <property type="molecule type" value="Genomic_DNA"/>
</dbReference>
<proteinExistence type="predicted"/>
<feature type="compositionally biased region" description="Low complexity" evidence="1">
    <location>
        <begin position="235"/>
        <end position="249"/>
    </location>
</feature>
<dbReference type="RefSeq" id="WP_209706579.1">
    <property type="nucleotide sequence ID" value="NZ_JAGIOO010000001.1"/>
</dbReference>
<sequence>MATENPVRTRVLRAGALAVAATALACSAAGIALADEPTGAAPPPPASKVVPPPPAKAPTPTFPVTPPDEETSGPGWEQTEWGPLGPADRDLLVKVRQAGLWEMPMGDEAQVRAAAPRVKEVGRLIMKDHEVLDTRVKKVAETLAVELPAEANADQQGWMAELRAVTGPEFDQLFADRLRAAHGKVFTVVAAVRSGTRNTLVREFAQEGINAVMRHMTLLESTKLVTFQDLPLAPDPAPASAAPSTGAGAAPPPATRAPAQPKPSVRAKPTTPAPAEEDAPPPQQRDVANASASSSDSGGGGMILLVVLLCTGLAVATIGVVRFVQSR</sequence>
<keyword evidence="3" id="KW-0732">Signal</keyword>
<dbReference type="PROSITE" id="PS51318">
    <property type="entry name" value="TAT"/>
    <property type="match status" value="1"/>
</dbReference>
<dbReference type="InterPro" id="IPR006311">
    <property type="entry name" value="TAT_signal"/>
</dbReference>
<dbReference type="Gene3D" id="1.20.1260.10">
    <property type="match status" value="1"/>
</dbReference>
<dbReference type="InterPro" id="IPR012347">
    <property type="entry name" value="Ferritin-like"/>
</dbReference>
<feature type="region of interest" description="Disordered" evidence="1">
    <location>
        <begin position="235"/>
        <end position="297"/>
    </location>
</feature>
<reference evidence="5 6" key="1">
    <citation type="submission" date="2021-03" db="EMBL/GenBank/DDBJ databases">
        <title>Sequencing the genomes of 1000 actinobacteria strains.</title>
        <authorList>
            <person name="Klenk H.-P."/>
        </authorList>
    </citation>
    <scope>NUCLEOTIDE SEQUENCE [LARGE SCALE GENOMIC DNA]</scope>
    <source>
        <strain evidence="5 6">DSM 44580</strain>
    </source>
</reference>
<feature type="domain" description="DUF4142" evidence="4">
    <location>
        <begin position="87"/>
        <end position="217"/>
    </location>
</feature>
<dbReference type="PANTHER" id="PTHR38593:SF1">
    <property type="entry name" value="BLR2558 PROTEIN"/>
    <property type="match status" value="1"/>
</dbReference>
<comment type="caution">
    <text evidence="5">The sequence shown here is derived from an EMBL/GenBank/DDBJ whole genome shotgun (WGS) entry which is preliminary data.</text>
</comment>
<keyword evidence="6" id="KW-1185">Reference proteome</keyword>
<feature type="signal peptide" evidence="3">
    <location>
        <begin position="1"/>
        <end position="34"/>
    </location>
</feature>
<dbReference type="InterPro" id="IPR025419">
    <property type="entry name" value="DUF4142"/>
</dbReference>
<gene>
    <name evidence="5" type="ORF">JOF53_001676</name>
</gene>
<evidence type="ECO:0000259" key="4">
    <source>
        <dbReference type="Pfam" id="PF13628"/>
    </source>
</evidence>
<evidence type="ECO:0000256" key="2">
    <source>
        <dbReference type="SAM" id="Phobius"/>
    </source>
</evidence>
<accession>A0ABS5A898</accession>
<protein>
    <submittedName>
        <fullName evidence="5">Outer membrane protein</fullName>
    </submittedName>
</protein>
<keyword evidence="2" id="KW-1133">Transmembrane helix</keyword>
<feature type="transmembrane region" description="Helical" evidence="2">
    <location>
        <begin position="302"/>
        <end position="324"/>
    </location>
</feature>
<name>A0ABS5A898_9PSEU</name>
<dbReference type="Pfam" id="PF13628">
    <property type="entry name" value="DUF4142"/>
    <property type="match status" value="1"/>
</dbReference>
<keyword evidence="2" id="KW-0812">Transmembrane</keyword>
<evidence type="ECO:0000256" key="1">
    <source>
        <dbReference type="SAM" id="MobiDB-lite"/>
    </source>
</evidence>
<feature type="compositionally biased region" description="Pro residues" evidence="1">
    <location>
        <begin position="40"/>
        <end position="66"/>
    </location>
</feature>
<evidence type="ECO:0000313" key="5">
    <source>
        <dbReference type="EMBL" id="MBP2472804.1"/>
    </source>
</evidence>
<feature type="region of interest" description="Disordered" evidence="1">
    <location>
        <begin position="35"/>
        <end position="85"/>
    </location>
</feature>
<evidence type="ECO:0000313" key="6">
    <source>
        <dbReference type="Proteomes" id="UP001519363"/>
    </source>
</evidence>